<accession>A0A1C6T3S4</accession>
<evidence type="ECO:0000313" key="1">
    <source>
        <dbReference type="EMBL" id="SCL36470.1"/>
    </source>
</evidence>
<dbReference type="Proteomes" id="UP000198959">
    <property type="component" value="Unassembled WGS sequence"/>
</dbReference>
<dbReference type="EMBL" id="FMHW01000002">
    <property type="protein sequence ID" value="SCL36470.1"/>
    <property type="molecule type" value="Genomic_DNA"/>
</dbReference>
<dbReference type="AlphaFoldDB" id="A0A1C6T3S4"/>
<sequence>MGGTLRLSNVFAAAELSERLAVTGLFLVEMTADREGTAVDAAQAISLVVDRIRSRGLDYPTEGLEADRFETGWSVYAPVDVDESDPMAFLDMPVGRSVFMVGDSGRIEEVSSSIPPQQALEQFTARERASGHPPGESDEAEFMAEFAREFNRLTADGPPGISGFTVVDDRAEEARIAAEASRLIEPIVQQLALLGPPGWERFSAEFAFTTSAEIAHLSFRSGPWAVPVPVPESIGELVRRQRHVAAQMPAGPWWRLLLAVTNRGETSVNYDYGDEPFPDGQLMRPEHYRNDLATYPRPQVPVWLAGYVAGPAAQGRDPQRAAADAAGDTAAGRRAVAADDLPSLRDLWAHWAVLSAAYAGVRSDWGPRVFPGHGWYESDRRSGSTLFLLPGGRAVLSGGRWNSPLLDAAYNGGAPLPDLYTGAPAWITDSVLNTRNRNGLVTFCWWWVDGRWYRGTTDTSAELDAALPAIWTPDDTARAMVGQTGPGTAGPCGTLLTAAANGHATTAHVAALFAHRPDADVGAAVNQLSLAGLLT</sequence>
<proteinExistence type="predicted"/>
<name>A0A1C6T3S4_9ACTN</name>
<protein>
    <submittedName>
        <fullName evidence="1">Uncharacterized protein</fullName>
    </submittedName>
</protein>
<keyword evidence="2" id="KW-1185">Reference proteome</keyword>
<gene>
    <name evidence="1" type="ORF">GA0074692_4360</name>
</gene>
<evidence type="ECO:0000313" key="2">
    <source>
        <dbReference type="Proteomes" id="UP000198959"/>
    </source>
</evidence>
<dbReference type="SUPFAM" id="SSF160424">
    <property type="entry name" value="BH3703-like"/>
    <property type="match status" value="1"/>
</dbReference>
<organism evidence="1 2">
    <name type="scientific">Micromonospora pallida</name>
    <dbReference type="NCBI Taxonomy" id="145854"/>
    <lineage>
        <taxon>Bacteria</taxon>
        <taxon>Bacillati</taxon>
        <taxon>Actinomycetota</taxon>
        <taxon>Actinomycetes</taxon>
        <taxon>Micromonosporales</taxon>
        <taxon>Micromonosporaceae</taxon>
        <taxon>Micromonospora</taxon>
    </lineage>
</organism>
<reference evidence="2" key="1">
    <citation type="submission" date="2016-06" db="EMBL/GenBank/DDBJ databases">
        <authorList>
            <person name="Varghese N."/>
            <person name="Submissions Spin"/>
        </authorList>
    </citation>
    <scope>NUCLEOTIDE SEQUENCE [LARGE SCALE GENOMIC DNA]</scope>
    <source>
        <strain evidence="2">DSM 43817</strain>
    </source>
</reference>
<dbReference type="InterPro" id="IPR036170">
    <property type="entry name" value="YezG-like_sf"/>
</dbReference>